<accession>A0A9P7Y4Q7</accession>
<keyword evidence="4" id="KW-1185">Reference proteome</keyword>
<evidence type="ECO:0000256" key="1">
    <source>
        <dbReference type="SAM" id="MobiDB-lite"/>
    </source>
</evidence>
<feature type="compositionally biased region" description="Low complexity" evidence="1">
    <location>
        <begin position="966"/>
        <end position="983"/>
    </location>
</feature>
<feature type="compositionally biased region" description="Low complexity" evidence="1">
    <location>
        <begin position="404"/>
        <end position="415"/>
    </location>
</feature>
<feature type="region of interest" description="Disordered" evidence="1">
    <location>
        <begin position="960"/>
        <end position="1017"/>
    </location>
</feature>
<feature type="compositionally biased region" description="Polar residues" evidence="1">
    <location>
        <begin position="610"/>
        <end position="623"/>
    </location>
</feature>
<comment type="caution">
    <text evidence="3">The sequence shown here is derived from an EMBL/GenBank/DDBJ whole genome shotgun (WGS) entry which is preliminary data.</text>
</comment>
<organism evidence="3 4">
    <name type="scientific">Linnemannia hyalina</name>
    <dbReference type="NCBI Taxonomy" id="64524"/>
    <lineage>
        <taxon>Eukaryota</taxon>
        <taxon>Fungi</taxon>
        <taxon>Fungi incertae sedis</taxon>
        <taxon>Mucoromycota</taxon>
        <taxon>Mortierellomycotina</taxon>
        <taxon>Mortierellomycetes</taxon>
        <taxon>Mortierellales</taxon>
        <taxon>Mortierellaceae</taxon>
        <taxon>Linnemannia</taxon>
    </lineage>
</organism>
<name>A0A9P7Y4Q7_9FUNG</name>
<feature type="region of interest" description="Disordered" evidence="1">
    <location>
        <begin position="279"/>
        <end position="335"/>
    </location>
</feature>
<gene>
    <name evidence="3" type="ORF">KI688_000042</name>
</gene>
<feature type="region of interest" description="Disordered" evidence="1">
    <location>
        <begin position="404"/>
        <end position="423"/>
    </location>
</feature>
<feature type="compositionally biased region" description="Polar residues" evidence="1">
    <location>
        <begin position="434"/>
        <end position="450"/>
    </location>
</feature>
<reference evidence="3" key="1">
    <citation type="submission" date="2021-06" db="EMBL/GenBank/DDBJ databases">
        <title>Genome Sequence of Mortierella hyaline Strain SCG-10, a Cold-Adapted, Nitrate-Reducing Fungus Isolated from Soil in Minnesota, USA.</title>
        <authorList>
            <person name="Aldossari N."/>
        </authorList>
    </citation>
    <scope>NUCLEOTIDE SEQUENCE</scope>
    <source>
        <strain evidence="3">SCG-10</strain>
    </source>
</reference>
<dbReference type="InterPro" id="IPR003034">
    <property type="entry name" value="SAP_dom"/>
</dbReference>
<feature type="compositionally biased region" description="Basic and acidic residues" evidence="1">
    <location>
        <begin position="512"/>
        <end position="521"/>
    </location>
</feature>
<dbReference type="OrthoDB" id="445357at2759"/>
<evidence type="ECO:0000313" key="3">
    <source>
        <dbReference type="EMBL" id="KAG9072273.1"/>
    </source>
</evidence>
<dbReference type="InterPro" id="IPR036361">
    <property type="entry name" value="SAP_dom_sf"/>
</dbReference>
<feature type="region of interest" description="Disordered" evidence="1">
    <location>
        <begin position="433"/>
        <end position="521"/>
    </location>
</feature>
<dbReference type="EMBL" id="JAHRHY010000001">
    <property type="protein sequence ID" value="KAG9072273.1"/>
    <property type="molecule type" value="Genomic_DNA"/>
</dbReference>
<feature type="compositionally biased region" description="Polar residues" evidence="1">
    <location>
        <begin position="999"/>
        <end position="1017"/>
    </location>
</feature>
<protein>
    <recommendedName>
        <fullName evidence="2">SAP domain-containing protein</fullName>
    </recommendedName>
</protein>
<dbReference type="Proteomes" id="UP000707451">
    <property type="component" value="Unassembled WGS sequence"/>
</dbReference>
<dbReference type="AlphaFoldDB" id="A0A9P7Y4Q7"/>
<feature type="region of interest" description="Disordered" evidence="1">
    <location>
        <begin position="683"/>
        <end position="784"/>
    </location>
</feature>
<dbReference type="Pfam" id="PF02037">
    <property type="entry name" value="SAP"/>
    <property type="match status" value="1"/>
</dbReference>
<sequence>MEHVSYNIPTRPKLKSIIMFMPQQRTGSNSTNSNGSLLTQALSAEQAQQLALTPHEQQQQQLQQQHQQQHQQQQQQQQQMILMQQQQQLYQQQLQQHNQHNLQQQQQDPFQLLSSSVPIDVDAADRMNATIATTGLIPGHKDAVNGFGSTSTGDWTSFLASENMAEPTDTDMEQMLQQDTNEENWTTANRNHFSIPNPPSFMDRAERQQKREIPTEIQQQLIHQQQQLYQFQQQQQLRLQLELASQTQLPQSPAPGGYTPGHYNQNSYFPQYVNGLGQFPSGHSPAGSPLSPGNYGGDDDYFSSRVVTPGPAASPGGTSKIKSRPRPSTGGARVSQGGIKALFGLATPKSSRASLDLKSDPALQQGLSGLNLKGVDSKLAANKKTSAEASGLSAALSAAATAAGTQRSTQSATTTPTGEVPPAMTLAERRATAAASQKQRRVSLSTTPNKGSLVPPNLGLDAQANIQLPPNLTPGSESYPLSSPALLSTSASSPAPIQIGRVIPRSSSSQTRTEEQQKQLDDAMERVDFDDVTVAELKEMLRQRGKHGGGKKADLIKRLQGEIDQIRANRNGGGARLNVTPGASAPMPIGSPAANSLHRTMGNMHLGSPPTHSQLSSSPTNRRYSPYGAGAPLPSPGGTGHVVGSLPGTVTHGFPTNGQSQAGAVQVPIAGLSSSLPRNIAMPTVRETSPFPPGSPRMSSLLGSSFISSDGTVHQNPVHPHNRQQTPTVNRRSSPAGYPSPAGSSLRNSHSPESSPMEESETTPGGMEQDGQSPGTADMGMLSDPNLLAMSGDALTMDTAFLIGLNGATAEGQDLFALHGGREPSVSAASPSPTPSYSSVSTSRSQLRQYSPLSQQLAYHPVDYGLSHSHALYDDACVPHRASSIDIQRVEDEFLTLSPALITGHPMDHALGSQNAPSGLSHVLQRQQEALNQKAAGNAMASQPPNYLHVTQQGMFDFDSHFHNVSDSSNSEEQQQQHQSINQDDLDMLLLGPQGGISFHQQSSSSDPNNFNRDGFW</sequence>
<feature type="region of interest" description="Disordered" evidence="1">
    <location>
        <begin position="821"/>
        <end position="849"/>
    </location>
</feature>
<evidence type="ECO:0000259" key="2">
    <source>
        <dbReference type="PROSITE" id="PS50800"/>
    </source>
</evidence>
<feature type="region of interest" description="Disordered" evidence="1">
    <location>
        <begin position="604"/>
        <end position="631"/>
    </location>
</feature>
<dbReference type="Gene3D" id="1.10.720.30">
    <property type="entry name" value="SAP domain"/>
    <property type="match status" value="1"/>
</dbReference>
<feature type="compositionally biased region" description="Low complexity" evidence="1">
    <location>
        <begin position="476"/>
        <end position="496"/>
    </location>
</feature>
<dbReference type="PROSITE" id="PS50800">
    <property type="entry name" value="SAP"/>
    <property type="match status" value="1"/>
</dbReference>
<evidence type="ECO:0000313" key="4">
    <source>
        <dbReference type="Proteomes" id="UP000707451"/>
    </source>
</evidence>
<feature type="compositionally biased region" description="Low complexity" evidence="1">
    <location>
        <begin position="733"/>
        <end position="755"/>
    </location>
</feature>
<proteinExistence type="predicted"/>
<feature type="domain" description="SAP" evidence="2">
    <location>
        <begin position="529"/>
        <end position="563"/>
    </location>
</feature>
<feature type="compositionally biased region" description="Low complexity" evidence="1">
    <location>
        <begin position="699"/>
        <end position="709"/>
    </location>
</feature>
<feature type="compositionally biased region" description="Polar residues" evidence="1">
    <location>
        <begin position="723"/>
        <end position="732"/>
    </location>
</feature>
<dbReference type="SMART" id="SM00513">
    <property type="entry name" value="SAP"/>
    <property type="match status" value="1"/>
</dbReference>
<feature type="compositionally biased region" description="Low complexity" evidence="1">
    <location>
        <begin position="824"/>
        <end position="845"/>
    </location>
</feature>
<dbReference type="SUPFAM" id="SSF68906">
    <property type="entry name" value="SAP domain"/>
    <property type="match status" value="1"/>
</dbReference>
<feature type="compositionally biased region" description="Polar residues" evidence="1">
    <location>
        <begin position="464"/>
        <end position="475"/>
    </location>
</feature>